<sequence length="232" mass="26452">MSTLDDLADTALKKHYTRDDWLPKLKDVKIRKKDEKKLVLNFLIMESSYDTVKIFTAESGTEVGIDLALLKDIQPVLIAVKSGHYGDAIQILNDLHPEMLNANHRLYFRLHLQRFIELCLIGDLDKAIDFGTGFATWCSQNQFPHEELERITSSLVLGLPEELLDEAPTLKDAKEINEDILTHLGLEKQVNLDRLLKMLLWAQKQLDEFAVYPRINDLAKATFGHGSNISLI</sequence>
<evidence type="ECO:0000313" key="1">
    <source>
        <dbReference type="EMBL" id="KAH7679537.1"/>
    </source>
</evidence>
<protein>
    <submittedName>
        <fullName evidence="1">LisH motif-containing protein</fullName>
    </submittedName>
</protein>
<dbReference type="EMBL" id="CM037016">
    <property type="protein sequence ID" value="KAH7679537.1"/>
    <property type="molecule type" value="Genomic_DNA"/>
</dbReference>
<name>A0ACB7VXV1_DIOAL</name>
<reference evidence="2" key="1">
    <citation type="journal article" date="2022" name="Nat. Commun.">
        <title>Chromosome evolution and the genetic basis of agronomically important traits in greater yam.</title>
        <authorList>
            <person name="Bredeson J.V."/>
            <person name="Lyons J.B."/>
            <person name="Oniyinde I.O."/>
            <person name="Okereke N.R."/>
            <person name="Kolade O."/>
            <person name="Nnabue I."/>
            <person name="Nwadili C.O."/>
            <person name="Hribova E."/>
            <person name="Parker M."/>
            <person name="Nwogha J."/>
            <person name="Shu S."/>
            <person name="Carlson J."/>
            <person name="Kariba R."/>
            <person name="Muthemba S."/>
            <person name="Knop K."/>
            <person name="Barton G.J."/>
            <person name="Sherwood A.V."/>
            <person name="Lopez-Montes A."/>
            <person name="Asiedu R."/>
            <person name="Jamnadass R."/>
            <person name="Muchugi A."/>
            <person name="Goodstein D."/>
            <person name="Egesi C.N."/>
            <person name="Featherston J."/>
            <person name="Asfaw A."/>
            <person name="Simpson G.G."/>
            <person name="Dolezel J."/>
            <person name="Hendre P.S."/>
            <person name="Van Deynze A."/>
            <person name="Kumar P.L."/>
            <person name="Obidiegwu J.E."/>
            <person name="Bhattacharjee R."/>
            <person name="Rokhsar D.S."/>
        </authorList>
    </citation>
    <scope>NUCLEOTIDE SEQUENCE [LARGE SCALE GENOMIC DNA]</scope>
    <source>
        <strain evidence="2">cv. TDa95/00328</strain>
    </source>
</reference>
<evidence type="ECO:0000313" key="2">
    <source>
        <dbReference type="Proteomes" id="UP000827976"/>
    </source>
</evidence>
<organism evidence="1 2">
    <name type="scientific">Dioscorea alata</name>
    <name type="common">Purple yam</name>
    <dbReference type="NCBI Taxonomy" id="55571"/>
    <lineage>
        <taxon>Eukaryota</taxon>
        <taxon>Viridiplantae</taxon>
        <taxon>Streptophyta</taxon>
        <taxon>Embryophyta</taxon>
        <taxon>Tracheophyta</taxon>
        <taxon>Spermatophyta</taxon>
        <taxon>Magnoliopsida</taxon>
        <taxon>Liliopsida</taxon>
        <taxon>Dioscoreales</taxon>
        <taxon>Dioscoreaceae</taxon>
        <taxon>Dioscorea</taxon>
    </lineage>
</organism>
<accession>A0ACB7VXV1</accession>
<comment type="caution">
    <text evidence="1">The sequence shown here is derived from an EMBL/GenBank/DDBJ whole genome shotgun (WGS) entry which is preliminary data.</text>
</comment>
<keyword evidence="2" id="KW-1185">Reference proteome</keyword>
<proteinExistence type="predicted"/>
<gene>
    <name evidence="1" type="ORF">IHE45_06G065200</name>
</gene>
<dbReference type="Proteomes" id="UP000827976">
    <property type="component" value="Chromosome 6"/>
</dbReference>